<dbReference type="NCBIfam" id="NF003037">
    <property type="entry name" value="PRK03932.1"/>
    <property type="match status" value="1"/>
</dbReference>
<dbReference type="SUPFAM" id="SSF50249">
    <property type="entry name" value="Nucleic acid-binding proteins"/>
    <property type="match status" value="1"/>
</dbReference>
<keyword evidence="10" id="KW-1185">Reference proteome</keyword>
<dbReference type="InterPro" id="IPR006195">
    <property type="entry name" value="aa-tRNA-synth_II"/>
</dbReference>
<dbReference type="Gene3D" id="2.40.50.140">
    <property type="entry name" value="Nucleic acid-binding proteins"/>
    <property type="match status" value="1"/>
</dbReference>
<dbReference type="InterPro" id="IPR012340">
    <property type="entry name" value="NA-bd_OB-fold"/>
</dbReference>
<dbReference type="CDD" id="cd04318">
    <property type="entry name" value="EcAsnRS_like_N"/>
    <property type="match status" value="1"/>
</dbReference>
<dbReference type="GO" id="GO:0006421">
    <property type="term" value="P:asparaginyl-tRNA aminoacylation"/>
    <property type="evidence" value="ECO:0007669"/>
    <property type="project" value="InterPro"/>
</dbReference>
<dbReference type="Proteomes" id="UP000799640">
    <property type="component" value="Unassembled WGS sequence"/>
</dbReference>
<evidence type="ECO:0000259" key="8">
    <source>
        <dbReference type="PROSITE" id="PS50862"/>
    </source>
</evidence>
<dbReference type="GO" id="GO:0005739">
    <property type="term" value="C:mitochondrion"/>
    <property type="evidence" value="ECO:0007669"/>
    <property type="project" value="TreeGrafter"/>
</dbReference>
<reference evidence="9" key="1">
    <citation type="journal article" date="2020" name="Stud. Mycol.">
        <title>101 Dothideomycetes genomes: a test case for predicting lifestyles and emergence of pathogens.</title>
        <authorList>
            <person name="Haridas S."/>
            <person name="Albert R."/>
            <person name="Binder M."/>
            <person name="Bloem J."/>
            <person name="Labutti K."/>
            <person name="Salamov A."/>
            <person name="Andreopoulos B."/>
            <person name="Baker S."/>
            <person name="Barry K."/>
            <person name="Bills G."/>
            <person name="Bluhm B."/>
            <person name="Cannon C."/>
            <person name="Castanera R."/>
            <person name="Culley D."/>
            <person name="Daum C."/>
            <person name="Ezra D."/>
            <person name="Gonzalez J."/>
            <person name="Henrissat B."/>
            <person name="Kuo A."/>
            <person name="Liang C."/>
            <person name="Lipzen A."/>
            <person name="Lutzoni F."/>
            <person name="Magnuson J."/>
            <person name="Mondo S."/>
            <person name="Nolan M."/>
            <person name="Ohm R."/>
            <person name="Pangilinan J."/>
            <person name="Park H.-J."/>
            <person name="Ramirez L."/>
            <person name="Alfaro M."/>
            <person name="Sun H."/>
            <person name="Tritt A."/>
            <person name="Yoshinaga Y."/>
            <person name="Zwiers L.-H."/>
            <person name="Turgeon B."/>
            <person name="Goodwin S."/>
            <person name="Spatafora J."/>
            <person name="Crous P."/>
            <person name="Grigoriev I."/>
        </authorList>
    </citation>
    <scope>NUCLEOTIDE SEQUENCE</scope>
    <source>
        <strain evidence="9">CBS 262.69</strain>
    </source>
</reference>
<keyword evidence="5" id="KW-0067">ATP-binding</keyword>
<protein>
    <recommendedName>
        <fullName evidence="2">asparagine--tRNA ligase</fullName>
        <ecNumber evidence="2">6.1.1.22</ecNumber>
    </recommendedName>
</protein>
<evidence type="ECO:0000256" key="6">
    <source>
        <dbReference type="ARBA" id="ARBA00022917"/>
    </source>
</evidence>
<evidence type="ECO:0000256" key="2">
    <source>
        <dbReference type="ARBA" id="ARBA00012816"/>
    </source>
</evidence>
<dbReference type="PANTHER" id="PTHR22594">
    <property type="entry name" value="ASPARTYL/LYSYL-TRNA SYNTHETASE"/>
    <property type="match status" value="1"/>
</dbReference>
<name>A0A6G1IAY0_9PEZI</name>
<dbReference type="Pfam" id="PF01336">
    <property type="entry name" value="tRNA_anti-codon"/>
    <property type="match status" value="1"/>
</dbReference>
<dbReference type="GO" id="GO:0005524">
    <property type="term" value="F:ATP binding"/>
    <property type="evidence" value="ECO:0007669"/>
    <property type="project" value="UniProtKB-KW"/>
</dbReference>
<dbReference type="EC" id="6.1.1.22" evidence="2"/>
<dbReference type="PANTHER" id="PTHR22594:SF34">
    <property type="entry name" value="ASPARAGINE--TRNA LIGASE, MITOCHONDRIAL-RELATED"/>
    <property type="match status" value="1"/>
</dbReference>
<dbReference type="NCBIfam" id="TIGR00457">
    <property type="entry name" value="asnS"/>
    <property type="match status" value="1"/>
</dbReference>
<dbReference type="InterPro" id="IPR004364">
    <property type="entry name" value="Aa-tRNA-synt_II"/>
</dbReference>
<proteinExistence type="inferred from homology"/>
<gene>
    <name evidence="9" type="ORF">EJ06DRAFT_535179</name>
</gene>
<dbReference type="InterPro" id="IPR004365">
    <property type="entry name" value="NA-bd_OB_tRNA"/>
</dbReference>
<keyword evidence="6" id="KW-0648">Protein biosynthesis</keyword>
<dbReference type="GO" id="GO:0004816">
    <property type="term" value="F:asparagine-tRNA ligase activity"/>
    <property type="evidence" value="ECO:0007669"/>
    <property type="project" value="UniProtKB-EC"/>
</dbReference>
<dbReference type="PRINTS" id="PR01042">
    <property type="entry name" value="TRNASYNTHASP"/>
</dbReference>
<evidence type="ECO:0000313" key="10">
    <source>
        <dbReference type="Proteomes" id="UP000799640"/>
    </source>
</evidence>
<dbReference type="InterPro" id="IPR004522">
    <property type="entry name" value="Asn-tRNA-ligase"/>
</dbReference>
<dbReference type="PROSITE" id="PS50862">
    <property type="entry name" value="AA_TRNA_LIGASE_II"/>
    <property type="match status" value="1"/>
</dbReference>
<dbReference type="GO" id="GO:0003676">
    <property type="term" value="F:nucleic acid binding"/>
    <property type="evidence" value="ECO:0007669"/>
    <property type="project" value="InterPro"/>
</dbReference>
<dbReference type="AlphaFoldDB" id="A0A6G1IAY0"/>
<keyword evidence="7 9" id="KW-0030">Aminoacyl-tRNA synthetase</keyword>
<dbReference type="Gene3D" id="3.30.930.10">
    <property type="entry name" value="Bira Bifunctional Protein, Domain 2"/>
    <property type="match status" value="1"/>
</dbReference>
<evidence type="ECO:0000313" key="9">
    <source>
        <dbReference type="EMBL" id="KAF2405197.1"/>
    </source>
</evidence>
<evidence type="ECO:0000256" key="4">
    <source>
        <dbReference type="ARBA" id="ARBA00022741"/>
    </source>
</evidence>
<keyword evidence="4" id="KW-0547">Nucleotide-binding</keyword>
<dbReference type="Pfam" id="PF00152">
    <property type="entry name" value="tRNA-synt_2"/>
    <property type="match status" value="1"/>
</dbReference>
<keyword evidence="3" id="KW-0436">Ligase</keyword>
<dbReference type="OrthoDB" id="43906at2759"/>
<dbReference type="InterPro" id="IPR002312">
    <property type="entry name" value="Asp/Asn-tRNA-synth_IIb"/>
</dbReference>
<dbReference type="InterPro" id="IPR045864">
    <property type="entry name" value="aa-tRNA-synth_II/BPL/LPL"/>
</dbReference>
<evidence type="ECO:0000256" key="3">
    <source>
        <dbReference type="ARBA" id="ARBA00022598"/>
    </source>
</evidence>
<feature type="domain" description="Aminoacyl-transfer RNA synthetases class-II family profile" evidence="8">
    <location>
        <begin position="174"/>
        <end position="523"/>
    </location>
</feature>
<organism evidence="9 10">
    <name type="scientific">Trichodelitschia bisporula</name>
    <dbReference type="NCBI Taxonomy" id="703511"/>
    <lineage>
        <taxon>Eukaryota</taxon>
        <taxon>Fungi</taxon>
        <taxon>Dikarya</taxon>
        <taxon>Ascomycota</taxon>
        <taxon>Pezizomycotina</taxon>
        <taxon>Dothideomycetes</taxon>
        <taxon>Dothideomycetes incertae sedis</taxon>
        <taxon>Phaeotrichales</taxon>
        <taxon>Phaeotrichaceae</taxon>
        <taxon>Trichodelitschia</taxon>
    </lineage>
</organism>
<accession>A0A6G1IAY0</accession>
<dbReference type="EMBL" id="ML996687">
    <property type="protein sequence ID" value="KAF2405197.1"/>
    <property type="molecule type" value="Genomic_DNA"/>
</dbReference>
<evidence type="ECO:0000256" key="7">
    <source>
        <dbReference type="ARBA" id="ARBA00023146"/>
    </source>
</evidence>
<dbReference type="SUPFAM" id="SSF55681">
    <property type="entry name" value="Class II aaRS and biotin synthetases"/>
    <property type="match status" value="1"/>
</dbReference>
<sequence length="531" mass="59037">MAGKVGFGVCGLECEVVQVLAGVEEPQTFGGWLDSLRLIRHASSAIQIPRIASLLNPQAVDGSIHVNGFVRTIRKQRHVAFATITDGSSTEALQTILTPEQTKGVTLGSAVQIVGEWKPRPSRQDEYELHVRDLKILGEHDSTSYPIQKKFHTREFLRTLPHLRSRLKYNALLLRLRSDVISRVTSFFEELEFVQTHTPVITSSDCEGAGEVFAVESAAAVAKPSKTAATHPRPFFREPKYLTVSSQLHLEALALSVGRVWTLSPTFRAEKSETTRHLSEFYMLEAEVAFVGNVGDLMELLEAMLRAVVSKIQSSRLGEELLLARDDHDKDPENPEITRGELAARWDGITSEEKWPRITYARAITLLQEAERSNTTSFEYPPLVGHSLQAEHERYIAQTVGCGSPVFVTNYPRDIKAFYMAPSGESAGSDDIPTVACFDLLVPDVLELAGGSVREHRFDALMDSLVRHGLTESKEAGVPKNLQWYADLRRYGSVPHGGFGLGFDRLLTYLSGVPNVRDVVSFPRWHGRCDC</sequence>
<comment type="similarity">
    <text evidence="1">Belongs to the class-II aminoacyl-tRNA synthetase family.</text>
</comment>
<evidence type="ECO:0000256" key="5">
    <source>
        <dbReference type="ARBA" id="ARBA00022840"/>
    </source>
</evidence>
<evidence type="ECO:0000256" key="1">
    <source>
        <dbReference type="ARBA" id="ARBA00008226"/>
    </source>
</evidence>